<evidence type="ECO:0000256" key="1">
    <source>
        <dbReference type="SAM" id="MobiDB-lite"/>
    </source>
</evidence>
<evidence type="ECO:0000313" key="3">
    <source>
        <dbReference type="EMBL" id="MRX45039.1"/>
    </source>
</evidence>
<accession>A0A6L5R502</accession>
<feature type="transmembrane region" description="Helical" evidence="2">
    <location>
        <begin position="811"/>
        <end position="830"/>
    </location>
</feature>
<feature type="transmembrane region" description="Helical" evidence="2">
    <location>
        <begin position="294"/>
        <end position="313"/>
    </location>
</feature>
<feature type="transmembrane region" description="Helical" evidence="2">
    <location>
        <begin position="985"/>
        <end position="1002"/>
    </location>
</feature>
<feature type="transmembrane region" description="Helical" evidence="2">
    <location>
        <begin position="729"/>
        <end position="750"/>
    </location>
</feature>
<keyword evidence="2" id="KW-1133">Transmembrane helix</keyword>
<feature type="transmembrane region" description="Helical" evidence="2">
    <location>
        <begin position="756"/>
        <end position="778"/>
    </location>
</feature>
<feature type="transmembrane region" description="Helical" evidence="2">
    <location>
        <begin position="1014"/>
        <end position="1032"/>
    </location>
</feature>
<name>A0A6L5R502_9MICO</name>
<feature type="transmembrane region" description="Helical" evidence="2">
    <location>
        <begin position="1118"/>
        <end position="1137"/>
    </location>
</feature>
<feature type="transmembrane region" description="Helical" evidence="2">
    <location>
        <begin position="899"/>
        <end position="918"/>
    </location>
</feature>
<feature type="transmembrane region" description="Helical" evidence="2">
    <location>
        <begin position="1143"/>
        <end position="1163"/>
    </location>
</feature>
<keyword evidence="2" id="KW-0812">Transmembrane</keyword>
<dbReference type="AlphaFoldDB" id="A0A6L5R502"/>
<proteinExistence type="predicted"/>
<feature type="transmembrane region" description="Helical" evidence="2">
    <location>
        <begin position="241"/>
        <end position="262"/>
    </location>
</feature>
<feature type="transmembrane region" description="Helical" evidence="2">
    <location>
        <begin position="347"/>
        <end position="366"/>
    </location>
</feature>
<feature type="transmembrane region" description="Helical" evidence="2">
    <location>
        <begin position="320"/>
        <end position="341"/>
    </location>
</feature>
<feature type="transmembrane region" description="Helical" evidence="2">
    <location>
        <begin position="183"/>
        <end position="200"/>
    </location>
</feature>
<feature type="transmembrane region" description="Helical" evidence="2">
    <location>
        <begin position="484"/>
        <end position="504"/>
    </location>
</feature>
<feature type="transmembrane region" description="Helical" evidence="2">
    <location>
        <begin position="618"/>
        <end position="639"/>
    </location>
</feature>
<comment type="caution">
    <text evidence="3">The sequence shown here is derived from an EMBL/GenBank/DDBJ whole genome shotgun (WGS) entry which is preliminary data.</text>
</comment>
<feature type="transmembrane region" description="Helical" evidence="2">
    <location>
        <begin position="535"/>
        <end position="554"/>
    </location>
</feature>
<feature type="transmembrane region" description="Helical" evidence="2">
    <location>
        <begin position="839"/>
        <end position="857"/>
    </location>
</feature>
<evidence type="ECO:0008006" key="5">
    <source>
        <dbReference type="Google" id="ProtNLM"/>
    </source>
</evidence>
<feature type="transmembrane region" description="Helical" evidence="2">
    <location>
        <begin position="1038"/>
        <end position="1055"/>
    </location>
</feature>
<feature type="transmembrane region" description="Helical" evidence="2">
    <location>
        <begin position="706"/>
        <end position="722"/>
    </location>
</feature>
<feature type="transmembrane region" description="Helical" evidence="2">
    <location>
        <begin position="561"/>
        <end position="581"/>
    </location>
</feature>
<feature type="transmembrane region" description="Helical" evidence="2">
    <location>
        <begin position="269"/>
        <end position="288"/>
    </location>
</feature>
<feature type="transmembrane region" description="Helical" evidence="2">
    <location>
        <begin position="1067"/>
        <end position="1086"/>
    </location>
</feature>
<evidence type="ECO:0000313" key="4">
    <source>
        <dbReference type="Proteomes" id="UP000476511"/>
    </source>
</evidence>
<feature type="transmembrane region" description="Helical" evidence="2">
    <location>
        <begin position="1092"/>
        <end position="1111"/>
    </location>
</feature>
<feature type="transmembrane region" description="Helical" evidence="2">
    <location>
        <begin position="924"/>
        <end position="941"/>
    </location>
</feature>
<reference evidence="3 4" key="1">
    <citation type="submission" date="2019-11" db="EMBL/GenBank/DDBJ databases">
        <title>Agromyces kandeliae sp. nov., isolated from mangrove soil.</title>
        <authorList>
            <person name="Wang R."/>
        </authorList>
    </citation>
    <scope>NUCLEOTIDE SEQUENCE [LARGE SCALE GENOMIC DNA]</scope>
    <source>
        <strain evidence="3 4">Q22</strain>
    </source>
</reference>
<feature type="transmembrane region" description="Helical" evidence="2">
    <location>
        <begin position="511"/>
        <end position="529"/>
    </location>
</feature>
<feature type="transmembrane region" description="Helical" evidence="2">
    <location>
        <begin position="378"/>
        <end position="398"/>
    </location>
</feature>
<feature type="transmembrane region" description="Helical" evidence="2">
    <location>
        <begin position="869"/>
        <end position="887"/>
    </location>
</feature>
<dbReference type="InterPro" id="IPR058062">
    <property type="entry name" value="SCO7613_C"/>
</dbReference>
<feature type="transmembrane region" description="Helical" evidence="2">
    <location>
        <begin position="587"/>
        <end position="606"/>
    </location>
</feature>
<feature type="transmembrane region" description="Helical" evidence="2">
    <location>
        <begin position="785"/>
        <end position="805"/>
    </location>
</feature>
<evidence type="ECO:0000256" key="2">
    <source>
        <dbReference type="SAM" id="Phobius"/>
    </source>
</evidence>
<organism evidence="3 4">
    <name type="scientific">Agromyces kandeliae</name>
    <dbReference type="NCBI Taxonomy" id="2666141"/>
    <lineage>
        <taxon>Bacteria</taxon>
        <taxon>Bacillati</taxon>
        <taxon>Actinomycetota</taxon>
        <taxon>Actinomycetes</taxon>
        <taxon>Micrococcales</taxon>
        <taxon>Microbacteriaceae</taxon>
        <taxon>Agromyces</taxon>
    </lineage>
</organism>
<feature type="transmembrane region" description="Helical" evidence="2">
    <location>
        <begin position="1170"/>
        <end position="1189"/>
    </location>
</feature>
<protein>
    <recommendedName>
        <fullName evidence="5">DUF2157 domain-containing protein</fullName>
    </recommendedName>
</protein>
<dbReference type="NCBIfam" id="NF047321">
    <property type="entry name" value="SCO7613_CTERM"/>
    <property type="match status" value="1"/>
</dbReference>
<feature type="transmembrane region" description="Helical" evidence="2">
    <location>
        <begin position="651"/>
        <end position="671"/>
    </location>
</feature>
<dbReference type="Proteomes" id="UP000476511">
    <property type="component" value="Unassembled WGS sequence"/>
</dbReference>
<dbReference type="EMBL" id="WKJD01000019">
    <property type="protein sequence ID" value="MRX45039.1"/>
    <property type="molecule type" value="Genomic_DNA"/>
</dbReference>
<feature type="transmembrane region" description="Helical" evidence="2">
    <location>
        <begin position="953"/>
        <end position="973"/>
    </location>
</feature>
<feature type="transmembrane region" description="Helical" evidence="2">
    <location>
        <begin position="436"/>
        <end position="464"/>
    </location>
</feature>
<feature type="transmembrane region" description="Helical" evidence="2">
    <location>
        <begin position="683"/>
        <end position="700"/>
    </location>
</feature>
<feature type="compositionally biased region" description="Pro residues" evidence="1">
    <location>
        <begin position="105"/>
        <end position="121"/>
    </location>
</feature>
<feature type="transmembrane region" description="Helical" evidence="2">
    <location>
        <begin position="212"/>
        <end position="235"/>
    </location>
</feature>
<sequence length="1234" mass="123902">MTDSTRPAAPDLRRWPGDPDQFADTTLCPACFSRLLGVTCGVCGLRLDVVAATDLLAAGMRVRDAEADRQSIITRMRAEQAAHAAASERSGVGTATRPPLEVPVAAPPPAAPAAPAAPPLPPDEDRAPDVPDSAAGPGATVPTAPRRSGVQVLLLTLGVVLLSVAAMVFLFFAFVVADLEMRSLITAAVSVIVLVLAWFLRARRLPGTAEGVSAVGAVLLVLDAWIIQANGLFGADRIDAAAYWGVALLVVAAVLAGAGVVSRLRLPRLAAAALAPAGVFVGGIAIAPEGEDAMGLWIGGMAVALLGAASRFIRPEPERVIVRTLGFAGGGIALATAAWALPSVGLGTFWSFLAVAGVWTVLLAASPSWAAGASGWRVLASVAVGLSVPLAFVLGIALEGETTASVWLAPGLAALVACAVAAITRIGAVRRDAVPALLAASAIAVVATLPALVIALTGLGNLAADVTGLRAVSAIAPRGLPVEARGSVLALGVAAVALSAVLGLTGRLRRFAAAVIAAAVTTALAAAVLMPTLVAAAIGLILVAAVALAVAAIPPARRLRGAIVVLAAGGIPAAALGWVVGHSATGLWWWVVPSVVALSIAGRVLADRIAGTAAPTVRVLHVVAASLVTLVAAVSYPAWAEASGVPISTPWDAPAFLVAAVATLALGALAAARGLPTDDRVSAGAALFAGAMIGSTWLAVTSFTPWAWAPAVGLAAIGLVWVRSDLGPMSALFAGGVPLAMLFAGAGISVDLDAGNVSIGLAAAILAAAAVALVALPADPLLRRIWGIVAGALTMIAAVVGLSTSEPSGEAWLVLLLLTPVPLLIATLFGDPIGGRSPAVHASWGSLALGVATVWAWPGGRGIDGVETYTLPLAAGLLTSAGLLIWRRAVPETTAAGRTALLATAAAVAVLPTVALAGDSELRTLVLVATGAVLVIAGSFTPDLLRGVPIRRLVVATGWAAATGAAVVRGSAVATGEVSGLHVEFWPVLAFGVGLVAVVLWVRDRVEPLRAAEAGLAASLALAAIPTVLAIAEGVDADLRTAVLLVVLGGAYVLGAATRSRPFAGPVPGWTALAAAVVAGGLALALRTVDPFDLVTIPIGAALVAGGAIRMRRSPEAGSWPALGPGLAVLMVPALIADWTDPSLWRLVALGIVAVAAVVIGAVVRLQAPLLLGAAVLLVHTVAQLWPWITLLYEAVWWWLWLGIAGALLIAIAATYERQMRLARGVIRTIGSLR</sequence>
<feature type="region of interest" description="Disordered" evidence="1">
    <location>
        <begin position="83"/>
        <end position="142"/>
    </location>
</feature>
<gene>
    <name evidence="3" type="ORF">GJR97_15060</name>
</gene>
<feature type="transmembrane region" description="Helical" evidence="2">
    <location>
        <begin position="1195"/>
        <end position="1216"/>
    </location>
</feature>
<feature type="transmembrane region" description="Helical" evidence="2">
    <location>
        <begin position="404"/>
        <end position="424"/>
    </location>
</feature>
<dbReference type="RefSeq" id="WP_154347577.1">
    <property type="nucleotide sequence ID" value="NZ_WKJD01000019.1"/>
</dbReference>
<feature type="transmembrane region" description="Helical" evidence="2">
    <location>
        <begin position="152"/>
        <end position="177"/>
    </location>
</feature>
<keyword evidence="4" id="KW-1185">Reference proteome</keyword>
<keyword evidence="2" id="KW-0472">Membrane</keyword>